<proteinExistence type="predicted"/>
<dbReference type="Proteomes" id="UP000248597">
    <property type="component" value="Unassembled WGS sequence"/>
</dbReference>
<keyword evidence="1" id="KW-0732">Signal</keyword>
<reference evidence="3 4" key="1">
    <citation type="submission" date="2017-08" db="EMBL/GenBank/DDBJ databases">
        <title>Infants hospitalized years apart are colonized by the same room-sourced microbial strains.</title>
        <authorList>
            <person name="Brooks B."/>
            <person name="Olm M.R."/>
            <person name="Firek B.A."/>
            <person name="Baker R."/>
            <person name="Thomas B.C."/>
            <person name="Morowitz M.J."/>
            <person name="Banfield J.F."/>
        </authorList>
    </citation>
    <scope>NUCLEOTIDE SEQUENCE [LARGE SCALE GENOMIC DNA]</scope>
    <source>
        <strain evidence="3">S2_005_003_R2_47</strain>
    </source>
</reference>
<gene>
    <name evidence="3" type="ORF">DI569_12045</name>
</gene>
<name>A0A2W5KZG9_SPHMC</name>
<dbReference type="InterPro" id="IPR025240">
    <property type="entry name" value="DUF4189"/>
</dbReference>
<dbReference type="AlphaFoldDB" id="A0A2W5KZG9"/>
<evidence type="ECO:0000313" key="4">
    <source>
        <dbReference type="Proteomes" id="UP000248597"/>
    </source>
</evidence>
<accession>A0A2W5KZG9</accession>
<evidence type="ECO:0000313" key="3">
    <source>
        <dbReference type="EMBL" id="PZQ21404.1"/>
    </source>
</evidence>
<feature type="domain" description="DUF4189" evidence="2">
    <location>
        <begin position="78"/>
        <end position="173"/>
    </location>
</feature>
<feature type="chain" id="PRO_5015867817" description="DUF4189 domain-containing protein" evidence="1">
    <location>
        <begin position="25"/>
        <end position="184"/>
    </location>
</feature>
<comment type="caution">
    <text evidence="3">The sequence shown here is derived from an EMBL/GenBank/DDBJ whole genome shotgun (WGS) entry which is preliminary data.</text>
</comment>
<protein>
    <recommendedName>
        <fullName evidence="2">DUF4189 domain-containing protein</fullName>
    </recommendedName>
</protein>
<evidence type="ECO:0000259" key="2">
    <source>
        <dbReference type="Pfam" id="PF13827"/>
    </source>
</evidence>
<dbReference type="Pfam" id="PF13827">
    <property type="entry name" value="DUF4189"/>
    <property type="match status" value="1"/>
</dbReference>
<sequence>MPGSRSRHILFACILSLVPVAGHAQMQPIQGIPCAQGLPCTAPPPQVLDQMHGGHAAPPGQILPVREEVRGGYMVNSFAAIAFWRSASGQPGYSYGALRGDRREQAEQYAMDACRSAGGRDCVIGLWGANGHFVIGRDSDGEYRAAFAGTPNAARRELMKSCKNAGTKCKVVETLESMPYYFTF</sequence>
<organism evidence="3 4">
    <name type="scientific">Sphingopyxis macrogoltabida</name>
    <name type="common">Sphingomonas macrogoltabidus</name>
    <dbReference type="NCBI Taxonomy" id="33050"/>
    <lineage>
        <taxon>Bacteria</taxon>
        <taxon>Pseudomonadati</taxon>
        <taxon>Pseudomonadota</taxon>
        <taxon>Alphaproteobacteria</taxon>
        <taxon>Sphingomonadales</taxon>
        <taxon>Sphingomonadaceae</taxon>
        <taxon>Sphingopyxis</taxon>
    </lineage>
</organism>
<evidence type="ECO:0000256" key="1">
    <source>
        <dbReference type="SAM" id="SignalP"/>
    </source>
</evidence>
<dbReference type="EMBL" id="QFPJ01000030">
    <property type="protein sequence ID" value="PZQ21404.1"/>
    <property type="molecule type" value="Genomic_DNA"/>
</dbReference>
<feature type="signal peptide" evidence="1">
    <location>
        <begin position="1"/>
        <end position="24"/>
    </location>
</feature>